<dbReference type="SUPFAM" id="SSF82153">
    <property type="entry name" value="FAS1 domain"/>
    <property type="match status" value="1"/>
</dbReference>
<feature type="chain" id="PRO_5046691885" evidence="1">
    <location>
        <begin position="26"/>
        <end position="189"/>
    </location>
</feature>
<protein>
    <submittedName>
        <fullName evidence="3">Osteoblast specific factor 2-related protein</fullName>
    </submittedName>
</protein>
<organism evidence="3 4">
    <name type="scientific">Brevundimonas denitrificans</name>
    <dbReference type="NCBI Taxonomy" id="1443434"/>
    <lineage>
        <taxon>Bacteria</taxon>
        <taxon>Pseudomonadati</taxon>
        <taxon>Pseudomonadota</taxon>
        <taxon>Alphaproteobacteria</taxon>
        <taxon>Caulobacterales</taxon>
        <taxon>Caulobacteraceae</taxon>
        <taxon>Brevundimonas</taxon>
    </lineage>
</organism>
<dbReference type="PANTHER" id="PTHR10900:SF77">
    <property type="entry name" value="FI19380P1"/>
    <property type="match status" value="1"/>
</dbReference>
<dbReference type="PROSITE" id="PS50213">
    <property type="entry name" value="FAS1"/>
    <property type="match status" value="1"/>
</dbReference>
<keyword evidence="1" id="KW-0732">Signal</keyword>
<dbReference type="PANTHER" id="PTHR10900">
    <property type="entry name" value="PERIOSTIN-RELATED"/>
    <property type="match status" value="1"/>
</dbReference>
<dbReference type="SMART" id="SM00554">
    <property type="entry name" value="FAS1"/>
    <property type="match status" value="1"/>
</dbReference>
<comment type="caution">
    <text evidence="3">The sequence shown here is derived from an EMBL/GenBank/DDBJ whole genome shotgun (WGS) entry which is preliminary data.</text>
</comment>
<dbReference type="InterPro" id="IPR000782">
    <property type="entry name" value="FAS1_domain"/>
</dbReference>
<evidence type="ECO:0000313" key="4">
    <source>
        <dbReference type="Proteomes" id="UP001156921"/>
    </source>
</evidence>
<feature type="signal peptide" evidence="1">
    <location>
        <begin position="1"/>
        <end position="25"/>
    </location>
</feature>
<evidence type="ECO:0000259" key="2">
    <source>
        <dbReference type="PROSITE" id="PS50213"/>
    </source>
</evidence>
<evidence type="ECO:0000313" key="3">
    <source>
        <dbReference type="EMBL" id="GLS02838.1"/>
    </source>
</evidence>
<gene>
    <name evidence="3" type="ORF">GCM10007859_28780</name>
</gene>
<accession>A0ABQ6BSG6</accession>
<dbReference type="EMBL" id="BSOY01000134">
    <property type="protein sequence ID" value="GLS02838.1"/>
    <property type="molecule type" value="Genomic_DNA"/>
</dbReference>
<dbReference type="InterPro" id="IPR050904">
    <property type="entry name" value="Adhesion/Biosynth-related"/>
</dbReference>
<reference evidence="4" key="1">
    <citation type="journal article" date="2019" name="Int. J. Syst. Evol. Microbiol.">
        <title>The Global Catalogue of Microorganisms (GCM) 10K type strain sequencing project: providing services to taxonomists for standard genome sequencing and annotation.</title>
        <authorList>
            <consortium name="The Broad Institute Genomics Platform"/>
            <consortium name="The Broad Institute Genome Sequencing Center for Infectious Disease"/>
            <person name="Wu L."/>
            <person name="Ma J."/>
        </authorList>
    </citation>
    <scope>NUCLEOTIDE SEQUENCE [LARGE SCALE GENOMIC DNA]</scope>
    <source>
        <strain evidence="4">NBRC 110107</strain>
    </source>
</reference>
<name>A0ABQ6BSG6_9CAUL</name>
<feature type="domain" description="FAS1" evidence="2">
    <location>
        <begin position="39"/>
        <end position="180"/>
    </location>
</feature>
<dbReference type="RefSeq" id="WP_284223785.1">
    <property type="nucleotide sequence ID" value="NZ_BSOY01000134.1"/>
</dbReference>
<dbReference type="Gene3D" id="2.30.180.10">
    <property type="entry name" value="FAS1 domain"/>
    <property type="match status" value="1"/>
</dbReference>
<evidence type="ECO:0000256" key="1">
    <source>
        <dbReference type="SAM" id="SignalP"/>
    </source>
</evidence>
<proteinExistence type="predicted"/>
<dbReference type="InterPro" id="IPR036378">
    <property type="entry name" value="FAS1_dom_sf"/>
</dbReference>
<sequence length="189" mass="19145">MSMELKMRWALAPLCVMALAACGDAADKADGTGAAAPSSRTIAATLKDDRAFGTLERVLDNAALGDVLDGKGPYTVFAPSDAAFTASAGDLGDEAMKAQGAAMLRAHIVPGALTRADILAAIAREGSGEVQMRTMANSLLTFSKEGEAVIVAGDNGARARLTGSETLASNGVVQPVDALLVRPAAEAAN</sequence>
<dbReference type="Proteomes" id="UP001156921">
    <property type="component" value="Unassembled WGS sequence"/>
</dbReference>
<keyword evidence="4" id="KW-1185">Reference proteome</keyword>
<dbReference type="Pfam" id="PF02469">
    <property type="entry name" value="Fasciclin"/>
    <property type="match status" value="1"/>
</dbReference>
<dbReference type="PROSITE" id="PS51257">
    <property type="entry name" value="PROKAR_LIPOPROTEIN"/>
    <property type="match status" value="1"/>
</dbReference>